<dbReference type="AlphaFoldDB" id="A0A420Y657"/>
<sequence>MCTHGTHVYRCNRCSLDLRTTKSVVRCDEETPVAIVVDWKCCEACYKGHPTQLKKARRQVASRYESPPSAKAGCSVMAEMISVQAIGTSQKQGEIRVKGSDDGDFVFVDVLEAEDQEYVLV</sequence>
<gene>
    <name evidence="1" type="ORF">DL546_002724</name>
</gene>
<evidence type="ECO:0000313" key="2">
    <source>
        <dbReference type="Proteomes" id="UP000275385"/>
    </source>
</evidence>
<evidence type="ECO:0000313" key="1">
    <source>
        <dbReference type="EMBL" id="RKU43317.1"/>
    </source>
</evidence>
<organism evidence="1 2">
    <name type="scientific">Coniochaeta pulveracea</name>
    <dbReference type="NCBI Taxonomy" id="177199"/>
    <lineage>
        <taxon>Eukaryota</taxon>
        <taxon>Fungi</taxon>
        <taxon>Dikarya</taxon>
        <taxon>Ascomycota</taxon>
        <taxon>Pezizomycotina</taxon>
        <taxon>Sordariomycetes</taxon>
        <taxon>Sordariomycetidae</taxon>
        <taxon>Coniochaetales</taxon>
        <taxon>Coniochaetaceae</taxon>
        <taxon>Coniochaeta</taxon>
    </lineage>
</organism>
<keyword evidence="2" id="KW-1185">Reference proteome</keyword>
<proteinExistence type="predicted"/>
<dbReference type="Proteomes" id="UP000275385">
    <property type="component" value="Unassembled WGS sequence"/>
</dbReference>
<reference evidence="1 2" key="1">
    <citation type="submission" date="2018-08" db="EMBL/GenBank/DDBJ databases">
        <title>Draft genome of the lignicolous fungus Coniochaeta pulveracea.</title>
        <authorList>
            <person name="Borstlap C.J."/>
            <person name="De Witt R.N."/>
            <person name="Botha A."/>
            <person name="Volschenk H."/>
        </authorList>
    </citation>
    <scope>NUCLEOTIDE SEQUENCE [LARGE SCALE GENOMIC DNA]</scope>
    <source>
        <strain evidence="1 2">CAB683</strain>
    </source>
</reference>
<name>A0A420Y657_9PEZI</name>
<comment type="caution">
    <text evidence="1">The sequence shown here is derived from an EMBL/GenBank/DDBJ whole genome shotgun (WGS) entry which is preliminary data.</text>
</comment>
<protein>
    <submittedName>
        <fullName evidence="1">Uncharacterized protein</fullName>
    </submittedName>
</protein>
<accession>A0A420Y657</accession>
<dbReference type="EMBL" id="QVQW01000044">
    <property type="protein sequence ID" value="RKU43317.1"/>
    <property type="molecule type" value="Genomic_DNA"/>
</dbReference>
<dbReference type="OrthoDB" id="68575at2759"/>